<feature type="domain" description="Activator of Hsp90 ATPase homologue 1/2-like C-terminal" evidence="2">
    <location>
        <begin position="26"/>
        <end position="147"/>
    </location>
</feature>
<evidence type="ECO:0000313" key="4">
    <source>
        <dbReference type="Proteomes" id="UP000295621"/>
    </source>
</evidence>
<accession>A0A4R4RDA2</accession>
<comment type="similarity">
    <text evidence="1">Belongs to the AHA1 family.</text>
</comment>
<dbReference type="OrthoDB" id="3365660at2"/>
<dbReference type="EMBL" id="SMKL01000081">
    <property type="protein sequence ID" value="TDC47134.1"/>
    <property type="molecule type" value="Genomic_DNA"/>
</dbReference>
<gene>
    <name evidence="3" type="ORF">E1212_25105</name>
</gene>
<dbReference type="Pfam" id="PF08327">
    <property type="entry name" value="AHSA1"/>
    <property type="match status" value="1"/>
</dbReference>
<name>A0A4R4RDA2_9ACTN</name>
<sequence>MVDAAAPAQGSSGERVTEIEQSIRIDAPPERVWAYFTDPARLARWWGRAQADPRPGGALRVAMDGGPDPVMSGEFVELEPYERLVFTFGWEPAPEVPDIPPGGSRVEVELRPDGAGTVVTLRHSGLPATLRGETTDGWRTVLGRLANEAAAGDYEGDEVSR</sequence>
<comment type="caution">
    <text evidence="3">The sequence shown here is derived from an EMBL/GenBank/DDBJ whole genome shotgun (WGS) entry which is preliminary data.</text>
</comment>
<dbReference type="InterPro" id="IPR023393">
    <property type="entry name" value="START-like_dom_sf"/>
</dbReference>
<dbReference type="Gene3D" id="3.30.530.20">
    <property type="match status" value="1"/>
</dbReference>
<evidence type="ECO:0000256" key="1">
    <source>
        <dbReference type="ARBA" id="ARBA00006817"/>
    </source>
</evidence>
<evidence type="ECO:0000313" key="3">
    <source>
        <dbReference type="EMBL" id="TDC47134.1"/>
    </source>
</evidence>
<keyword evidence="4" id="KW-1185">Reference proteome</keyword>
<organism evidence="3 4">
    <name type="scientific">Jiangella ureilytica</name>
    <dbReference type="NCBI Taxonomy" id="2530374"/>
    <lineage>
        <taxon>Bacteria</taxon>
        <taxon>Bacillati</taxon>
        <taxon>Actinomycetota</taxon>
        <taxon>Actinomycetes</taxon>
        <taxon>Jiangellales</taxon>
        <taxon>Jiangellaceae</taxon>
        <taxon>Jiangella</taxon>
    </lineage>
</organism>
<reference evidence="3 4" key="1">
    <citation type="submission" date="2019-02" db="EMBL/GenBank/DDBJ databases">
        <title>Draft genome sequences of novel Actinobacteria.</title>
        <authorList>
            <person name="Sahin N."/>
            <person name="Ay H."/>
            <person name="Saygin H."/>
        </authorList>
    </citation>
    <scope>NUCLEOTIDE SEQUENCE [LARGE SCALE GENOMIC DNA]</scope>
    <source>
        <strain evidence="3 4">KC603</strain>
    </source>
</reference>
<dbReference type="SUPFAM" id="SSF55961">
    <property type="entry name" value="Bet v1-like"/>
    <property type="match status" value="1"/>
</dbReference>
<protein>
    <submittedName>
        <fullName evidence="3">SRPBCC domain-containing protein</fullName>
    </submittedName>
</protein>
<evidence type="ECO:0000259" key="2">
    <source>
        <dbReference type="Pfam" id="PF08327"/>
    </source>
</evidence>
<dbReference type="Proteomes" id="UP000295621">
    <property type="component" value="Unassembled WGS sequence"/>
</dbReference>
<dbReference type="InterPro" id="IPR013538">
    <property type="entry name" value="ASHA1/2-like_C"/>
</dbReference>
<dbReference type="CDD" id="cd07814">
    <property type="entry name" value="SRPBCC_CalC_Aha1-like"/>
    <property type="match status" value="1"/>
</dbReference>
<proteinExistence type="inferred from homology"/>
<dbReference type="AlphaFoldDB" id="A0A4R4RDA2"/>